<dbReference type="PANTHER" id="PTHR43179">
    <property type="entry name" value="RHAMNOSYLTRANSFERASE WBBL"/>
    <property type="match status" value="1"/>
</dbReference>
<dbReference type="InterPro" id="IPR029044">
    <property type="entry name" value="Nucleotide-diphossugar_trans"/>
</dbReference>
<dbReference type="PANTHER" id="PTHR43179:SF7">
    <property type="entry name" value="RHAMNOSYLTRANSFERASE WBBL"/>
    <property type="match status" value="1"/>
</dbReference>
<gene>
    <name evidence="2" type="ORF">A2875_01320</name>
</gene>
<dbReference type="CDD" id="cd04186">
    <property type="entry name" value="GT_2_like_c"/>
    <property type="match status" value="1"/>
</dbReference>
<dbReference type="Gene3D" id="3.90.550.10">
    <property type="entry name" value="Spore Coat Polysaccharide Biosynthesis Protein SpsA, Chain A"/>
    <property type="match status" value="1"/>
</dbReference>
<dbReference type="EMBL" id="MFJJ01000007">
    <property type="protein sequence ID" value="OGG15033.1"/>
    <property type="molecule type" value="Genomic_DNA"/>
</dbReference>
<dbReference type="Proteomes" id="UP000177416">
    <property type="component" value="Unassembled WGS sequence"/>
</dbReference>
<accession>A0A1F5ZRM5</accession>
<dbReference type="AlphaFoldDB" id="A0A1F5ZRM5"/>
<dbReference type="SUPFAM" id="SSF53448">
    <property type="entry name" value="Nucleotide-diphospho-sugar transferases"/>
    <property type="match status" value="1"/>
</dbReference>
<name>A0A1F5ZRM5_9BACT</name>
<evidence type="ECO:0000259" key="1">
    <source>
        <dbReference type="Pfam" id="PF00535"/>
    </source>
</evidence>
<evidence type="ECO:0000313" key="2">
    <source>
        <dbReference type="EMBL" id="OGG15033.1"/>
    </source>
</evidence>
<organism evidence="2 3">
    <name type="scientific">Candidatus Gottesmanbacteria bacterium RIFCSPHIGHO2_01_FULL_46_14</name>
    <dbReference type="NCBI Taxonomy" id="1798380"/>
    <lineage>
        <taxon>Bacteria</taxon>
        <taxon>Candidatus Gottesmaniibacteriota</taxon>
    </lineage>
</organism>
<feature type="domain" description="Glycosyltransferase 2-like" evidence="1">
    <location>
        <begin position="9"/>
        <end position="116"/>
    </location>
</feature>
<dbReference type="InterPro" id="IPR001173">
    <property type="entry name" value="Glyco_trans_2-like"/>
</dbReference>
<sequence length="281" mass="31378">MTKKIMNLSIIIPSFNTKALLNRCLLSIYESLKDAIVDFEIIVVDNASNDGSIELLKKKYPRVKKILNKENVGYGRANNQGIRKATGEYVLLLNSDIVVENNAIEKLLAFAKPNTFVGGKLLNEDGSAQASCGPMYTLPVVFAMLFLKGDALGISRYSPSEVRRVDWISGACILAQKQTFVDAGLFDEGIFLYMEEIDLFYRAKREVIFCPEAEFIHTGAASSGSRKTPVINIYTGLVYFYRKHRSIMEQNILLFLLRLKARIAIALGNRNTYEQALAAIG</sequence>
<proteinExistence type="predicted"/>
<evidence type="ECO:0000313" key="3">
    <source>
        <dbReference type="Proteomes" id="UP000177416"/>
    </source>
</evidence>
<comment type="caution">
    <text evidence="2">The sequence shown here is derived from an EMBL/GenBank/DDBJ whole genome shotgun (WGS) entry which is preliminary data.</text>
</comment>
<dbReference type="Pfam" id="PF00535">
    <property type="entry name" value="Glycos_transf_2"/>
    <property type="match status" value="1"/>
</dbReference>
<reference evidence="2 3" key="1">
    <citation type="journal article" date="2016" name="Nat. Commun.">
        <title>Thousands of microbial genomes shed light on interconnected biogeochemical processes in an aquifer system.</title>
        <authorList>
            <person name="Anantharaman K."/>
            <person name="Brown C.T."/>
            <person name="Hug L.A."/>
            <person name="Sharon I."/>
            <person name="Castelle C.J."/>
            <person name="Probst A.J."/>
            <person name="Thomas B.C."/>
            <person name="Singh A."/>
            <person name="Wilkins M.J."/>
            <person name="Karaoz U."/>
            <person name="Brodie E.L."/>
            <person name="Williams K.H."/>
            <person name="Hubbard S.S."/>
            <person name="Banfield J.F."/>
        </authorList>
    </citation>
    <scope>NUCLEOTIDE SEQUENCE [LARGE SCALE GENOMIC DNA]</scope>
</reference>
<protein>
    <recommendedName>
        <fullName evidence="1">Glycosyltransferase 2-like domain-containing protein</fullName>
    </recommendedName>
</protein>